<name>A0ACC2WL76_9TREE</name>
<evidence type="ECO:0000313" key="1">
    <source>
        <dbReference type="EMBL" id="KAJ9112085.1"/>
    </source>
</evidence>
<dbReference type="Proteomes" id="UP001243375">
    <property type="component" value="Unassembled WGS sequence"/>
</dbReference>
<proteinExistence type="predicted"/>
<sequence length="351" mass="37854">MYLSLLTIFQTLRLVAALPAQQVTPPVCSPATFDSTAKQDTLLVEPKLSAATPQTPLPEGDCCGYIVTDRDNAYFRYRSILDFSSMSSLAEVEAAGWSVSHGWRAGGDSDSDPPQTPMADRKNVQIVKGKGLTLTVPAQANGATFSVAEVVFDAPVFGGIFETNAQITQILGTCVGFFTYHADKKEDKLGWEDEQDIEMLGESLFQAGSGGPGGMMLTNYNPNTGESTTNNKLFPANVDPSTTFHDYTISWFPAGSNSNTPKITVYHFDGKPMAEKPGKSASTHPSRFIINHWTNGPNGWTGGPPNQDAVMTIKSVTMYYDEATLPIDATSTVSKDESCSKEKACRVTMGN</sequence>
<keyword evidence="2" id="KW-1185">Reference proteome</keyword>
<dbReference type="EMBL" id="JASBWU010000027">
    <property type="protein sequence ID" value="KAJ9112085.1"/>
    <property type="molecule type" value="Genomic_DNA"/>
</dbReference>
<protein>
    <submittedName>
        <fullName evidence="1">Uncharacterized protein</fullName>
    </submittedName>
</protein>
<reference evidence="1" key="1">
    <citation type="submission" date="2023-04" db="EMBL/GenBank/DDBJ databases">
        <title>Draft Genome sequencing of Naganishia species isolated from polar environments using Oxford Nanopore Technology.</title>
        <authorList>
            <person name="Leo P."/>
            <person name="Venkateswaran K."/>
        </authorList>
    </citation>
    <scope>NUCLEOTIDE SEQUENCE</scope>
    <source>
        <strain evidence="1">MNA-CCFEE 5425</strain>
    </source>
</reference>
<evidence type="ECO:0000313" key="2">
    <source>
        <dbReference type="Proteomes" id="UP001243375"/>
    </source>
</evidence>
<gene>
    <name evidence="1" type="ORF">QFC22_006384</name>
</gene>
<accession>A0ACC2WL76</accession>
<comment type="caution">
    <text evidence="1">The sequence shown here is derived from an EMBL/GenBank/DDBJ whole genome shotgun (WGS) entry which is preliminary data.</text>
</comment>
<organism evidence="1 2">
    <name type="scientific">Naganishia vaughanmartiniae</name>
    <dbReference type="NCBI Taxonomy" id="1424756"/>
    <lineage>
        <taxon>Eukaryota</taxon>
        <taxon>Fungi</taxon>
        <taxon>Dikarya</taxon>
        <taxon>Basidiomycota</taxon>
        <taxon>Agaricomycotina</taxon>
        <taxon>Tremellomycetes</taxon>
        <taxon>Filobasidiales</taxon>
        <taxon>Filobasidiaceae</taxon>
        <taxon>Naganishia</taxon>
    </lineage>
</organism>